<dbReference type="PROSITE" id="PS51829">
    <property type="entry name" value="P_HOMO_B"/>
    <property type="match status" value="2"/>
</dbReference>
<evidence type="ECO:0000256" key="13">
    <source>
        <dbReference type="PROSITE-ProRule" id="PRU01240"/>
    </source>
</evidence>
<evidence type="ECO:0000256" key="11">
    <source>
        <dbReference type="ARBA" id="ARBA00023180"/>
    </source>
</evidence>
<dbReference type="InterPro" id="IPR023828">
    <property type="entry name" value="Peptidase_S8_Ser-AS"/>
</dbReference>
<dbReference type="OrthoDB" id="300641at2759"/>
<dbReference type="PROSITE" id="PS00136">
    <property type="entry name" value="SUBTILASE_ASP"/>
    <property type="match status" value="3"/>
</dbReference>
<keyword evidence="8" id="KW-0106">Calcium</keyword>
<keyword evidence="6 13" id="KW-0378">Hydrolase</keyword>
<evidence type="ECO:0000256" key="10">
    <source>
        <dbReference type="ARBA" id="ARBA00023157"/>
    </source>
</evidence>
<dbReference type="Pfam" id="PF01483">
    <property type="entry name" value="P_proprotein"/>
    <property type="match status" value="2"/>
</dbReference>
<dbReference type="InterPro" id="IPR002884">
    <property type="entry name" value="P_dom"/>
</dbReference>
<dbReference type="OMA" id="ERDSCAY"/>
<evidence type="ECO:0000256" key="2">
    <source>
        <dbReference type="ARBA" id="ARBA00005325"/>
    </source>
</evidence>
<dbReference type="FunFam" id="2.60.120.260:FF:000006">
    <property type="entry name" value="Proprotein convertase subtilisin/kexin type 5"/>
    <property type="match status" value="2"/>
</dbReference>
<keyword evidence="9" id="KW-0865">Zymogen</keyword>
<keyword evidence="15" id="KW-0812">Transmembrane</keyword>
<dbReference type="InterPro" id="IPR006212">
    <property type="entry name" value="Furin_repeat"/>
</dbReference>
<dbReference type="GO" id="GO:0004252">
    <property type="term" value="F:serine-type endopeptidase activity"/>
    <property type="evidence" value="ECO:0007669"/>
    <property type="project" value="UniProtKB-UniRule"/>
</dbReference>
<comment type="similarity">
    <text evidence="2">Belongs to the peptidase S8 family. Furin subfamily.</text>
</comment>
<keyword evidence="10" id="KW-1015">Disulfide bond</keyword>
<evidence type="ECO:0000256" key="7">
    <source>
        <dbReference type="ARBA" id="ARBA00022825"/>
    </source>
</evidence>
<evidence type="ECO:0000256" key="15">
    <source>
        <dbReference type="SAM" id="Phobius"/>
    </source>
</evidence>
<reference evidence="18 19" key="2">
    <citation type="submission" date="2018-11" db="EMBL/GenBank/DDBJ databases">
        <authorList>
            <consortium name="Pathogen Informatics"/>
        </authorList>
    </citation>
    <scope>NUCLEOTIDE SEQUENCE [LARGE SCALE GENOMIC DNA]</scope>
    <source>
        <strain evidence="18 19">MHpl1</strain>
    </source>
</reference>
<dbReference type="Gene3D" id="2.10.220.10">
    <property type="entry name" value="Hormone Receptor, Insulin-like Growth Factor Receptor 1, Chain A, domain 2"/>
    <property type="match status" value="1"/>
</dbReference>
<keyword evidence="15" id="KW-1133">Transmembrane helix</keyword>
<keyword evidence="19" id="KW-1185">Reference proteome</keyword>
<feature type="active site" description="Charge relay system" evidence="13">
    <location>
        <position position="1050"/>
    </location>
</feature>
<keyword evidence="7 13" id="KW-0720">Serine protease</keyword>
<feature type="transmembrane region" description="Helical" evidence="15">
    <location>
        <begin position="874"/>
        <end position="899"/>
    </location>
</feature>
<dbReference type="GO" id="GO:0000139">
    <property type="term" value="C:Golgi membrane"/>
    <property type="evidence" value="ECO:0007669"/>
    <property type="project" value="TreeGrafter"/>
</dbReference>
<dbReference type="InterPro" id="IPR036852">
    <property type="entry name" value="Peptidase_S8/S53_dom_sf"/>
</dbReference>
<dbReference type="InterPro" id="IPR009030">
    <property type="entry name" value="Growth_fac_rcpt_cys_sf"/>
</dbReference>
<dbReference type="STRING" id="6290.A0A158QNK1"/>
<evidence type="ECO:0000256" key="6">
    <source>
        <dbReference type="ARBA" id="ARBA00022801"/>
    </source>
</evidence>
<dbReference type="GO" id="GO:0005802">
    <property type="term" value="C:trans-Golgi network"/>
    <property type="evidence" value="ECO:0007669"/>
    <property type="project" value="TreeGrafter"/>
</dbReference>
<feature type="domain" description="P/Homo B" evidence="17">
    <location>
        <begin position="491"/>
        <end position="629"/>
    </location>
</feature>
<evidence type="ECO:0000313" key="19">
    <source>
        <dbReference type="Proteomes" id="UP000268014"/>
    </source>
</evidence>
<dbReference type="InterPro" id="IPR038466">
    <property type="entry name" value="S8_pro-domain_sf"/>
</dbReference>
<proteinExistence type="inferred from homology"/>
<dbReference type="Gene3D" id="3.30.70.850">
    <property type="entry name" value="Peptidase S8, pro-domain"/>
    <property type="match status" value="1"/>
</dbReference>
<dbReference type="InterPro" id="IPR015500">
    <property type="entry name" value="Peptidase_S8_subtilisin-rel"/>
</dbReference>
<dbReference type="InterPro" id="IPR032815">
    <property type="entry name" value="S8_pro-domain"/>
</dbReference>
<sequence length="1783" mass="195888">MRTGLIVLFSLTCIYAIEHDSICDDDDDTCPEPTHTVIRLAKRDDALARKLAAEHGMRVRGEPFLDSHYFLYHEDESHSRRRKREAVKRLDSHPAVEWLSEQRARRRTKRDYLHNDFQVVEGEGKRLSKRNSSSSRRTSSSRDFRKRRRQAVREIPRLPWPDPLYPDQWYLVGKAVGNYDMNVREAWLLGYAGRNVSVSILDDGIQRDHPDLVANYDPLASTDINDHDDDPTPQNNGDNKHGTRCAGEVAAIAGNNYCGVGVAFKAKIGGVRMLDGAVSDSVEAASLSLNQDHIDIYSASWGPEDDGKTFDGPGPLAREAFYRGIKNGRRGKGNIFVWASGNGGSRQDSCSADGYTTSVYTLSISSATYDNRRPWYLEECPSSIATTYSSANINQPAIVTVDVPSGCTKMHTGTSASAPLAAGIIALALEANPDLTWRDMQHIVLRTANPTPLLGNPGWSQNGVGRMISNKFGYGLMDGGALVKLAKTWRTVPEQHICTYEYKLAAPNPRPIQGRFQMNFTLEVNGCESGTPVLYLEHVQVHATVRYSKRGDLKLTLFSPSRTRSVLLPPRPQDYNSNGFHKWPFLSVQQWGEDPRGTWVLMVESVTNNPSASGTFHDWTLLLYGTAEPAQPGDTIHPPTPVPSQTVLGRIQHLTSQIDEVEPLSFGDLRSVGDCHPECDGGCTESQSAVACFRCKHFTQTLRNKAGNGFKCVPHCDDTYYLDGMNCKMCSSHCHTCSQAEVCETCPGAQLLVHVANSPQNGKCVDKCAIGQVPDYETNLVQARCVLREERCGDGYFLNSVGKCDQCDQACALCSGPGTGYWAVQPVRPVTETVLLVTAGRAALKGKLQRIIDAVQDCSPNAKYPDRDHRSLSLFWSFIWVVLIVALFSFVGFIAYCLLRDDRNQIDYTPLPHYNSQTGEVHILDSDSEEDDELYEAKHICDDDRDDSCPEPTHTVIRLARRDDALARKIAADHGMEVREEEEQLSNSNSLDLKKSKGQGQPVPHLPWPDPLYSKQWYLVGKAAGNYDMNVREAWLLGYAGRNISISILDDGIQRDHPDLAANYDPLASTDINDHDDDPTPKNNGENKHGTRCAGEVAAVAGNNYCGVGVAFKAKIGGVRMLDGKVSDGVEAASLSLNQDHIDIYSASWGPNDDGKSLDGPGPLAREAILRGIRYGRQGKGNIFVWASGNGGGKQDSCSADGYTTSVYTLSVSSATYDNRRPWYLEECPSSIAATYSSGKSSEPAIVSTDVPQGCTLRHTGTSASAPLAAGMIALALEANPDLTWRDMQHIVLRTANPRPLLGNPGWSRNGVGRMISNLFGYGLMDGGAIVKLAKVWETVPEQHICTYQNQYKSSRSLRGRFRMNFTLTVNGCGSGTPILYLEHVQVHVTVKFDKRGDLKLTLYSPSGTRSVLLPPRPQDSSSHGLNDWPFLSVQQWGEDPYGTWILEVQSVTNNPTASGNFQILRTFYNWKLVLYGTEEPAQTGDTIHPHYSRRSNRVLAKKICDDDHDGSCPEATHTVIRLATRNDALARKIAADNGMEVRAWLLGYAGRNITVSILDDGIQLDHPDLAANYDPLASTDINDHDDDPTPQNNGENKHGTRCAGEVAAIAGNNLCGVGVAFKAKIGGVRMLDGDVSDSGEAASLSLNQDHIDIYSASWGPEDDGKTFDGPGPLTRKALYTGIKTGRRGKGNIFVWASGNGERLKLENSELNTPLREDSCSADGYITSIYTLAISSATYNNLSPWYLEECPSSIATTYSSSYSTEPAIVSFFPDEEMDIQIVQ</sequence>
<evidence type="ECO:0000256" key="8">
    <source>
        <dbReference type="ARBA" id="ARBA00022837"/>
    </source>
</evidence>
<dbReference type="CDD" id="cd04059">
    <property type="entry name" value="Peptidases_S8_Protein_convertases_Kexins_Furin-like"/>
    <property type="match status" value="3"/>
</dbReference>
<dbReference type="WBParaSite" id="HPLM_0001058601-mRNA-1">
    <property type="protein sequence ID" value="HPLM_0001058601-mRNA-1"/>
    <property type="gene ID" value="HPLM_0001058601"/>
</dbReference>
<feature type="signal peptide" evidence="16">
    <location>
        <begin position="1"/>
        <end position="16"/>
    </location>
</feature>
<dbReference type="PANTHER" id="PTHR42884">
    <property type="entry name" value="PROPROTEIN CONVERTASE SUBTILISIN/KEXIN-RELATED"/>
    <property type="match status" value="1"/>
</dbReference>
<dbReference type="GO" id="GO:0016485">
    <property type="term" value="P:protein processing"/>
    <property type="evidence" value="ECO:0007669"/>
    <property type="project" value="TreeGrafter"/>
</dbReference>
<evidence type="ECO:0000313" key="20">
    <source>
        <dbReference type="WBParaSite" id="HPLM_0001058601-mRNA-1"/>
    </source>
</evidence>
<feature type="active site" description="Charge relay system" evidence="12 13">
    <location>
        <position position="241"/>
    </location>
</feature>
<dbReference type="InterPro" id="IPR023827">
    <property type="entry name" value="Peptidase_S8_Asp-AS"/>
</dbReference>
<reference evidence="20" key="1">
    <citation type="submission" date="2016-04" db="UniProtKB">
        <authorList>
            <consortium name="WormBaseParasite"/>
        </authorList>
    </citation>
    <scope>IDENTIFICATION</scope>
</reference>
<feature type="active site" description="Charge relay system" evidence="13">
    <location>
        <position position="1263"/>
    </location>
</feature>
<evidence type="ECO:0000256" key="5">
    <source>
        <dbReference type="ARBA" id="ARBA00022729"/>
    </source>
</evidence>
<feature type="domain" description="P/Homo B" evidence="17">
    <location>
        <begin position="1339"/>
        <end position="1481"/>
    </location>
</feature>
<evidence type="ECO:0000256" key="4">
    <source>
        <dbReference type="ARBA" id="ARBA00022685"/>
    </source>
</evidence>
<evidence type="ECO:0000256" key="16">
    <source>
        <dbReference type="SAM" id="SignalP"/>
    </source>
</evidence>
<organism evidence="20">
    <name type="scientific">Haemonchus placei</name>
    <name type="common">Barber's pole worm</name>
    <dbReference type="NCBI Taxonomy" id="6290"/>
    <lineage>
        <taxon>Eukaryota</taxon>
        <taxon>Metazoa</taxon>
        <taxon>Ecdysozoa</taxon>
        <taxon>Nematoda</taxon>
        <taxon>Chromadorea</taxon>
        <taxon>Rhabditida</taxon>
        <taxon>Rhabditina</taxon>
        <taxon>Rhabditomorpha</taxon>
        <taxon>Strongyloidea</taxon>
        <taxon>Trichostrongylidae</taxon>
        <taxon>Haemonchus</taxon>
    </lineage>
</organism>
<dbReference type="InterPro" id="IPR008979">
    <property type="entry name" value="Galactose-bd-like_sf"/>
</dbReference>
<dbReference type="SUPFAM" id="SSF52743">
    <property type="entry name" value="Subtilisin-like"/>
    <property type="match status" value="3"/>
</dbReference>
<evidence type="ECO:0000256" key="14">
    <source>
        <dbReference type="SAM" id="MobiDB-lite"/>
    </source>
</evidence>
<feature type="region of interest" description="Disordered" evidence="14">
    <location>
        <begin position="123"/>
        <end position="148"/>
    </location>
</feature>
<feature type="region of interest" description="Disordered" evidence="14">
    <location>
        <begin position="977"/>
        <end position="1007"/>
    </location>
</feature>
<feature type="active site" description="Charge relay system" evidence="13">
    <location>
        <position position="1089"/>
    </location>
</feature>
<dbReference type="SUPFAM" id="SSF57184">
    <property type="entry name" value="Growth factor receptor domain"/>
    <property type="match status" value="1"/>
</dbReference>
<name>A0A158QNK1_HAEPC</name>
<keyword evidence="5 16" id="KW-0732">Signal</keyword>
<comment type="caution">
    <text evidence="13">Lacks conserved residue(s) required for the propagation of feature annotation.</text>
</comment>
<dbReference type="Proteomes" id="UP000268014">
    <property type="component" value="Unassembled WGS sequence"/>
</dbReference>
<dbReference type="Gene3D" id="3.40.50.200">
    <property type="entry name" value="Peptidase S8/S53 domain"/>
    <property type="match status" value="3"/>
</dbReference>
<dbReference type="InterPro" id="IPR034182">
    <property type="entry name" value="Kexin/furin"/>
</dbReference>
<feature type="active site" description="Charge relay system" evidence="12 13">
    <location>
        <position position="415"/>
    </location>
</feature>
<feature type="region of interest" description="Disordered" evidence="14">
    <location>
        <begin position="1060"/>
        <end position="1089"/>
    </location>
</feature>
<evidence type="ECO:0000259" key="17">
    <source>
        <dbReference type="PROSITE" id="PS51829"/>
    </source>
</evidence>
<dbReference type="Pfam" id="PF16470">
    <property type="entry name" value="S8_pro-domain"/>
    <property type="match status" value="1"/>
</dbReference>
<dbReference type="GO" id="GO:0045887">
    <property type="term" value="P:positive regulation of synaptic assembly at neuromuscular junction"/>
    <property type="evidence" value="ECO:0007669"/>
    <property type="project" value="UniProtKB-ARBA"/>
</dbReference>
<comment type="cofactor">
    <cofactor evidence="1">
        <name>Ca(2+)</name>
        <dbReference type="ChEBI" id="CHEBI:29108"/>
    </cofactor>
</comment>
<dbReference type="FunFam" id="3.40.50.200:FF:000001">
    <property type="entry name" value="Furin 2, isoform B"/>
    <property type="match status" value="2"/>
</dbReference>
<dbReference type="SMART" id="SM00261">
    <property type="entry name" value="FU"/>
    <property type="match status" value="2"/>
</dbReference>
<dbReference type="InterPro" id="IPR000209">
    <property type="entry name" value="Peptidase_S8/S53_dom"/>
</dbReference>
<evidence type="ECO:0000313" key="18">
    <source>
        <dbReference type="EMBL" id="VDO40575.1"/>
    </source>
</evidence>
<dbReference type="CDD" id="cd00064">
    <property type="entry name" value="FU"/>
    <property type="match status" value="1"/>
</dbReference>
<dbReference type="PROSITE" id="PS00138">
    <property type="entry name" value="SUBTILASE_SER"/>
    <property type="match status" value="2"/>
</dbReference>
<keyword evidence="11" id="KW-0325">Glycoprotein</keyword>
<dbReference type="FunFam" id="3.40.50.200:FF:000021">
    <property type="entry name" value="Proprotein convertase subtilisin/kexin type 5a"/>
    <property type="match status" value="1"/>
</dbReference>
<keyword evidence="15" id="KW-0472">Membrane</keyword>
<dbReference type="Pfam" id="PF00082">
    <property type="entry name" value="Peptidase_S8"/>
    <property type="match status" value="3"/>
</dbReference>
<dbReference type="PROSITE" id="PS00137">
    <property type="entry name" value="SUBTILASE_HIS"/>
    <property type="match status" value="3"/>
</dbReference>
<dbReference type="SUPFAM" id="SSF49785">
    <property type="entry name" value="Galactose-binding domain-like"/>
    <property type="match status" value="2"/>
</dbReference>
<feature type="region of interest" description="Disordered" evidence="14">
    <location>
        <begin position="1576"/>
        <end position="1600"/>
    </location>
</feature>
<evidence type="ECO:0000256" key="1">
    <source>
        <dbReference type="ARBA" id="ARBA00001913"/>
    </source>
</evidence>
<dbReference type="InterPro" id="IPR022398">
    <property type="entry name" value="Peptidase_S8_His-AS"/>
</dbReference>
<gene>
    <name evidence="18" type="ORF">HPLM_LOCUS10585</name>
</gene>
<feature type="chain" id="PRO_5043135504" evidence="16">
    <location>
        <begin position="17"/>
        <end position="1783"/>
    </location>
</feature>
<dbReference type="PRINTS" id="PR00723">
    <property type="entry name" value="SUBTILISIN"/>
</dbReference>
<dbReference type="PROSITE" id="PS51892">
    <property type="entry name" value="SUBTILASE"/>
    <property type="match status" value="3"/>
</dbReference>
<protein>
    <submittedName>
        <fullName evidence="20">P/Homo B domain-containing protein</fullName>
    </submittedName>
</protein>
<dbReference type="PANTHER" id="PTHR42884:SF23">
    <property type="entry name" value="FURIN-LIKE PROTEASE 2"/>
    <property type="match status" value="1"/>
</dbReference>
<dbReference type="Gene3D" id="2.60.120.260">
    <property type="entry name" value="Galactose-binding domain-like"/>
    <property type="match status" value="2"/>
</dbReference>
<accession>A0A158QNK1</accession>
<evidence type="ECO:0000256" key="12">
    <source>
        <dbReference type="PIRSR" id="PIRSR615500-1"/>
    </source>
</evidence>
<keyword evidence="4" id="KW-0165">Cleavage on pair of basic residues</keyword>
<evidence type="ECO:0000256" key="9">
    <source>
        <dbReference type="ARBA" id="ARBA00023145"/>
    </source>
</evidence>
<evidence type="ECO:0000256" key="3">
    <source>
        <dbReference type="ARBA" id="ARBA00022670"/>
    </source>
</evidence>
<feature type="active site" description="Charge relay system" evidence="12 13">
    <location>
        <position position="202"/>
    </location>
</feature>
<dbReference type="EMBL" id="UZAF01017336">
    <property type="protein sequence ID" value="VDO40575.1"/>
    <property type="molecule type" value="Genomic_DNA"/>
</dbReference>
<feature type="region of interest" description="Disordered" evidence="14">
    <location>
        <begin position="217"/>
        <end position="241"/>
    </location>
</feature>
<keyword evidence="3 13" id="KW-0645">Protease</keyword>
<dbReference type="SUPFAM" id="SSF54897">
    <property type="entry name" value="Protease propeptides/inhibitors"/>
    <property type="match status" value="1"/>
</dbReference>